<keyword evidence="3 6" id="KW-0812">Transmembrane</keyword>
<dbReference type="PANTHER" id="PTHR30086">
    <property type="entry name" value="ARGININE EXPORTER PROTEIN ARGO"/>
    <property type="match status" value="1"/>
</dbReference>
<keyword evidence="4 6" id="KW-1133">Transmembrane helix</keyword>
<keyword evidence="2" id="KW-1003">Cell membrane</keyword>
<keyword evidence="5 6" id="KW-0472">Membrane</keyword>
<proteinExistence type="predicted"/>
<dbReference type="InterPro" id="IPR001123">
    <property type="entry name" value="LeuE-type"/>
</dbReference>
<evidence type="ECO:0000256" key="3">
    <source>
        <dbReference type="ARBA" id="ARBA00022692"/>
    </source>
</evidence>
<evidence type="ECO:0000256" key="6">
    <source>
        <dbReference type="SAM" id="Phobius"/>
    </source>
</evidence>
<gene>
    <name evidence="7" type="ORF">HKK74_05560</name>
</gene>
<evidence type="ECO:0000256" key="4">
    <source>
        <dbReference type="ARBA" id="ARBA00022989"/>
    </source>
</evidence>
<organism evidence="7 8">
    <name type="scientific">Actinomadura alba</name>
    <dbReference type="NCBI Taxonomy" id="406431"/>
    <lineage>
        <taxon>Bacteria</taxon>
        <taxon>Bacillati</taxon>
        <taxon>Actinomycetota</taxon>
        <taxon>Actinomycetes</taxon>
        <taxon>Streptosporangiales</taxon>
        <taxon>Thermomonosporaceae</taxon>
        <taxon>Actinomadura</taxon>
    </lineage>
</organism>
<evidence type="ECO:0000313" key="7">
    <source>
        <dbReference type="EMBL" id="MBC6464965.1"/>
    </source>
</evidence>
<evidence type="ECO:0000313" key="8">
    <source>
        <dbReference type="Proteomes" id="UP000805614"/>
    </source>
</evidence>
<dbReference type="PIRSF" id="PIRSF006324">
    <property type="entry name" value="LeuE"/>
    <property type="match status" value="1"/>
</dbReference>
<feature type="transmembrane region" description="Helical" evidence="6">
    <location>
        <begin position="109"/>
        <end position="130"/>
    </location>
</feature>
<evidence type="ECO:0000256" key="2">
    <source>
        <dbReference type="ARBA" id="ARBA00022475"/>
    </source>
</evidence>
<keyword evidence="8" id="KW-1185">Reference proteome</keyword>
<protein>
    <submittedName>
        <fullName evidence="7">LysE family translocator</fullName>
    </submittedName>
</protein>
<sequence>MTNLALFAIASGAIVAVPGPNHLYIATHSISAGRRAGIASALGVETGTLVHILAAAAGLSALIAASATAFNAVRYAGAAYLIYLGVRTLLTRDQDDGDQPVVPRRLGRVYLEGVVVNIFNPKTILFFLAFLPQFVNREAGSIPLQVIGLGMVLVLIGLASDVLYAFGAGSLGELLRRSPRFRRGRRYATGAVYLGLGAATALAGPRRA</sequence>
<evidence type="ECO:0000256" key="5">
    <source>
        <dbReference type="ARBA" id="ARBA00023136"/>
    </source>
</evidence>
<dbReference type="EMBL" id="JABVEC010000002">
    <property type="protein sequence ID" value="MBC6464965.1"/>
    <property type="molecule type" value="Genomic_DNA"/>
</dbReference>
<comment type="subcellular location">
    <subcellularLocation>
        <location evidence="1">Cell membrane</location>
        <topology evidence="1">Multi-pass membrane protein</topology>
    </subcellularLocation>
</comment>
<feature type="transmembrane region" description="Helical" evidence="6">
    <location>
        <begin position="142"/>
        <end position="166"/>
    </location>
</feature>
<dbReference type="RefSeq" id="WP_187241920.1">
    <property type="nucleotide sequence ID" value="NZ_BAAAOK010000008.1"/>
</dbReference>
<name>A0ABR7LKD8_9ACTN</name>
<reference evidence="7 8" key="1">
    <citation type="submission" date="2020-06" db="EMBL/GenBank/DDBJ databases">
        <title>Actinomadura xiongansis sp. nov., isolated from soil of Baiyangdian.</title>
        <authorList>
            <person name="Zhang X."/>
        </authorList>
    </citation>
    <scope>NUCLEOTIDE SEQUENCE [LARGE SCALE GENOMIC DNA]</scope>
    <source>
        <strain evidence="7 8">HBUM206468</strain>
    </source>
</reference>
<dbReference type="Pfam" id="PF01810">
    <property type="entry name" value="LysE"/>
    <property type="match status" value="1"/>
</dbReference>
<evidence type="ECO:0000256" key="1">
    <source>
        <dbReference type="ARBA" id="ARBA00004651"/>
    </source>
</evidence>
<comment type="caution">
    <text evidence="7">The sequence shown here is derived from an EMBL/GenBank/DDBJ whole genome shotgun (WGS) entry which is preliminary data.</text>
</comment>
<feature type="transmembrane region" description="Helical" evidence="6">
    <location>
        <begin position="187"/>
        <end position="204"/>
    </location>
</feature>
<feature type="transmembrane region" description="Helical" evidence="6">
    <location>
        <begin position="49"/>
        <end position="73"/>
    </location>
</feature>
<dbReference type="PANTHER" id="PTHR30086:SF20">
    <property type="entry name" value="ARGININE EXPORTER PROTEIN ARGO-RELATED"/>
    <property type="match status" value="1"/>
</dbReference>
<dbReference type="Proteomes" id="UP000805614">
    <property type="component" value="Unassembled WGS sequence"/>
</dbReference>
<accession>A0ABR7LKD8</accession>